<proteinExistence type="predicted"/>
<dbReference type="InterPro" id="IPR000477">
    <property type="entry name" value="RT_dom"/>
</dbReference>
<dbReference type="SUPFAM" id="SSF56219">
    <property type="entry name" value="DNase I-like"/>
    <property type="match status" value="1"/>
</dbReference>
<reference evidence="1" key="1">
    <citation type="submission" date="2020-04" db="EMBL/GenBank/DDBJ databases">
        <authorList>
            <person name="Alioto T."/>
            <person name="Alioto T."/>
            <person name="Gomez Garrido J."/>
        </authorList>
    </citation>
    <scope>NUCLEOTIDE SEQUENCE</scope>
    <source>
        <strain evidence="1">A484AB</strain>
    </source>
</reference>
<dbReference type="PANTHER" id="PTHR46670:SF3">
    <property type="entry name" value="ENDONUCLEASE_EXONUCLEASE_PHOSPHATASE DOMAIN-CONTAINING PROTEIN"/>
    <property type="match status" value="1"/>
</dbReference>
<name>A0A7D9LG36_PARCT</name>
<evidence type="ECO:0000313" key="2">
    <source>
        <dbReference type="Proteomes" id="UP001152795"/>
    </source>
</evidence>
<dbReference type="PANTHER" id="PTHR46670">
    <property type="entry name" value="ENDO/EXONUCLEASE/PHOSPHATASE DOMAIN-CONTAINING PROTEIN"/>
    <property type="match status" value="1"/>
</dbReference>
<dbReference type="Pfam" id="PF03372">
    <property type="entry name" value="Exo_endo_phos"/>
    <property type="match status" value="1"/>
</dbReference>
<dbReference type="AlphaFoldDB" id="A0A7D9LG36"/>
<dbReference type="CDD" id="cd01650">
    <property type="entry name" value="RT_nLTR_like"/>
    <property type="match status" value="1"/>
</dbReference>
<evidence type="ECO:0000313" key="1">
    <source>
        <dbReference type="EMBL" id="CAB4033335.1"/>
    </source>
</evidence>
<dbReference type="SUPFAM" id="SSF56672">
    <property type="entry name" value="DNA/RNA polymerases"/>
    <property type="match status" value="1"/>
</dbReference>
<protein>
    <submittedName>
        <fullName evidence="1">Uncharacterized protein</fullName>
    </submittedName>
</protein>
<dbReference type="InterPro" id="IPR005135">
    <property type="entry name" value="Endo/exonuclease/phosphatase"/>
</dbReference>
<sequence length="779" mass="89236">VGELFTEIKNQFINGLKEQDWVDDATRSQAHLKPRFFYDFICEHQPDLLAATETWFNDRESAPKTQCTPGGYKFFDHPRSGRQGGGTGLLFKNNLQVAKVAGGERQSFEYSEWKVTSGLRRINLIIVYRPPYSVAHPVTSAVFFVEFAEYLESIVLSADPLLIVGDFDIHIDSNENYDAIKFLELLQSFSLTQHVEVPTQSSGHILDLIITRKTDNLVSSVPRAVCLFSDHMPVFCELDMGKVLFTKSKVSYRNLSAMNLDALRKNTFCKNTDMFDVNELAICYNETLESAINRHAPLRTKTIVTRPYLPWFNTEVKSAKREQRRAERKWRRTKQPHDFQIYKSKKNYMIFVMNRSRKKFYTDFVLEHSSDQRKLFNAAKSLFHQRNDLNFPAYEDQIMLANDIGEFFVQKIENIRSELDLSASDLHNRVFDESITLNACFDSFEQLSEEDVKNLITKSNGKTSSLDPMATSIVIQCQDILLPVLTRMINMSLDSGVFPPEWKVADVCPLLKKSNLDTCTAFENLRPVSNLSYVSKLTERTVFNQTNDFLNTQRLYPKGQSAYRKCHSTETALLRVTNDIMMNMNRQHVTLLVMLDLSSAFDTVDHDTLLRRLNHEFGIKGRVLEWFTSYLSKRSQFISVNGGRSRLFDVSCGVPQGSCLGPLLFVLYVSKLFSIVEKHLPDAHAFADDSQLYVSFKPDSTCDQLAAVAALEHCIDVIKDWMLSDKLKVNDGKTEFLIIGTRQQLAKVNFNSLRIGDNSINSIDKAKNLGFWFDSLMKM</sequence>
<organism evidence="1 2">
    <name type="scientific">Paramuricea clavata</name>
    <name type="common">Red gorgonian</name>
    <name type="synonym">Violescent sea-whip</name>
    <dbReference type="NCBI Taxonomy" id="317549"/>
    <lineage>
        <taxon>Eukaryota</taxon>
        <taxon>Metazoa</taxon>
        <taxon>Cnidaria</taxon>
        <taxon>Anthozoa</taxon>
        <taxon>Octocorallia</taxon>
        <taxon>Malacalcyonacea</taxon>
        <taxon>Plexauridae</taxon>
        <taxon>Paramuricea</taxon>
    </lineage>
</organism>
<comment type="caution">
    <text evidence="1">The sequence shown here is derived from an EMBL/GenBank/DDBJ whole genome shotgun (WGS) entry which is preliminary data.</text>
</comment>
<dbReference type="PROSITE" id="PS50878">
    <property type="entry name" value="RT_POL"/>
    <property type="match status" value="1"/>
</dbReference>
<dbReference type="GO" id="GO:0003824">
    <property type="term" value="F:catalytic activity"/>
    <property type="evidence" value="ECO:0007669"/>
    <property type="project" value="InterPro"/>
</dbReference>
<dbReference type="Pfam" id="PF00078">
    <property type="entry name" value="RVT_1"/>
    <property type="match status" value="1"/>
</dbReference>
<dbReference type="InterPro" id="IPR043502">
    <property type="entry name" value="DNA/RNA_pol_sf"/>
</dbReference>
<dbReference type="OrthoDB" id="10067563at2759"/>
<feature type="non-terminal residue" evidence="1">
    <location>
        <position position="1"/>
    </location>
</feature>
<feature type="non-terminal residue" evidence="1">
    <location>
        <position position="779"/>
    </location>
</feature>
<accession>A0A7D9LG36</accession>
<dbReference type="EMBL" id="CACRXK020019163">
    <property type="protein sequence ID" value="CAB4033335.1"/>
    <property type="molecule type" value="Genomic_DNA"/>
</dbReference>
<gene>
    <name evidence="1" type="ORF">PACLA_8A030977</name>
</gene>
<dbReference type="InterPro" id="IPR036691">
    <property type="entry name" value="Endo/exonu/phosph_ase_sf"/>
</dbReference>
<dbReference type="Gene3D" id="3.60.10.10">
    <property type="entry name" value="Endonuclease/exonuclease/phosphatase"/>
    <property type="match status" value="1"/>
</dbReference>
<keyword evidence="2" id="KW-1185">Reference proteome</keyword>
<dbReference type="Proteomes" id="UP001152795">
    <property type="component" value="Unassembled WGS sequence"/>
</dbReference>